<organism evidence="14 15">
    <name type="scientific">Clavelina lepadiformis</name>
    <name type="common">Light-bulb sea squirt</name>
    <name type="synonym">Ascidia lepadiformis</name>
    <dbReference type="NCBI Taxonomy" id="159417"/>
    <lineage>
        <taxon>Eukaryota</taxon>
        <taxon>Metazoa</taxon>
        <taxon>Chordata</taxon>
        <taxon>Tunicata</taxon>
        <taxon>Ascidiacea</taxon>
        <taxon>Aplousobranchia</taxon>
        <taxon>Clavelinidae</taxon>
        <taxon>Clavelina</taxon>
    </lineage>
</organism>
<keyword evidence="9 11" id="KW-0472">Membrane</keyword>
<dbReference type="PANTHER" id="PTHR11929:SF145">
    <property type="entry name" value="ALPHA-(1,3)-FUCOSYLTRANSFERASE FUT-1"/>
    <property type="match status" value="1"/>
</dbReference>
<evidence type="ECO:0000256" key="11">
    <source>
        <dbReference type="RuleBase" id="RU003832"/>
    </source>
</evidence>
<comment type="similarity">
    <text evidence="3 11">Belongs to the glycosyltransferase 10 family.</text>
</comment>
<dbReference type="InterPro" id="IPR001503">
    <property type="entry name" value="Glyco_trans_10"/>
</dbReference>
<name>A0ABP0F4W2_CLALP</name>
<dbReference type="InterPro" id="IPR031481">
    <property type="entry name" value="Glyco_tran_10_N"/>
</dbReference>
<keyword evidence="10" id="KW-0325">Glycoprotein</keyword>
<comment type="caution">
    <text evidence="14">The sequence shown here is derived from an EMBL/GenBank/DDBJ whole genome shotgun (WGS) entry which is preliminary data.</text>
</comment>
<evidence type="ECO:0000313" key="15">
    <source>
        <dbReference type="Proteomes" id="UP001642483"/>
    </source>
</evidence>
<evidence type="ECO:0000256" key="6">
    <source>
        <dbReference type="ARBA" id="ARBA00022692"/>
    </source>
</evidence>
<evidence type="ECO:0000259" key="13">
    <source>
        <dbReference type="Pfam" id="PF17039"/>
    </source>
</evidence>
<evidence type="ECO:0000256" key="5">
    <source>
        <dbReference type="ARBA" id="ARBA00022679"/>
    </source>
</evidence>
<accession>A0ABP0F4W2</accession>
<comment type="subcellular location">
    <subcellularLocation>
        <location evidence="11">Golgi apparatus</location>
        <location evidence="11">Golgi stack membrane</location>
        <topology evidence="11">Single-pass type II membrane protein</topology>
    </subcellularLocation>
    <subcellularLocation>
        <location evidence="1">Membrane</location>
        <topology evidence="1">Single-pass membrane protein</topology>
    </subcellularLocation>
</comment>
<dbReference type="Pfam" id="PF00852">
    <property type="entry name" value="Glyco_transf_10"/>
    <property type="match status" value="1"/>
</dbReference>
<protein>
    <recommendedName>
        <fullName evidence="11">Fucosyltransferase</fullName>
        <ecNumber evidence="11">2.4.1.-</ecNumber>
    </recommendedName>
</protein>
<evidence type="ECO:0000313" key="14">
    <source>
        <dbReference type="EMBL" id="CAK8673267.1"/>
    </source>
</evidence>
<dbReference type="InterPro" id="IPR055270">
    <property type="entry name" value="Glyco_tran_10_C"/>
</dbReference>
<evidence type="ECO:0000256" key="1">
    <source>
        <dbReference type="ARBA" id="ARBA00004167"/>
    </source>
</evidence>
<evidence type="ECO:0000256" key="10">
    <source>
        <dbReference type="ARBA" id="ARBA00023180"/>
    </source>
</evidence>
<keyword evidence="6 11" id="KW-0812">Transmembrane</keyword>
<keyword evidence="15" id="KW-1185">Reference proteome</keyword>
<dbReference type="EC" id="2.4.1.-" evidence="11"/>
<dbReference type="EMBL" id="CAWYQH010000002">
    <property type="protein sequence ID" value="CAK8673267.1"/>
    <property type="molecule type" value="Genomic_DNA"/>
</dbReference>
<evidence type="ECO:0000256" key="2">
    <source>
        <dbReference type="ARBA" id="ARBA00004922"/>
    </source>
</evidence>
<keyword evidence="8 11" id="KW-1133">Transmembrane helix</keyword>
<comment type="pathway">
    <text evidence="2">Protein modification; protein glycosylation.</text>
</comment>
<keyword evidence="5 11" id="KW-0808">Transferase</keyword>
<sequence length="378" mass="43906">MAPTKLFISLMVFSFVNLVMLGILYKLTRTVQNRGTIQTSSRKRLLILNWDKGRSSSEHGMEGGCEMTTNRSRLLEADAVIFSHRSISHKDMPWKYERKSSQVYIWSTREAPGIIQRPSVPNAYREFDGGFFNWTYTLRHDSDVINIKFYRGDVLKTVSKGKKAVDDVIAKKKKLAIWIVSSCAGIKGNIRRLEVAMELEKAGLDLEKFGDCFDADRALAKDANLYDVISEYKFYLSFENSLHCKDYITEKFWRNGLLSDAVPLVWGPSKDDLLSIAPLDSFVFVEDFASSVDVVKYLKYLDSHDEEYRKLFRWREDATMTDEKMIEMTKSRYPHLTVFKKQNTNVCERLLDRKEPKVYESFTDWFINDNPLECVGRQ</sequence>
<dbReference type="PANTHER" id="PTHR11929">
    <property type="entry name" value="ALPHA- 1,3 -FUCOSYLTRANSFERASE"/>
    <property type="match status" value="1"/>
</dbReference>
<evidence type="ECO:0000256" key="8">
    <source>
        <dbReference type="ARBA" id="ARBA00022989"/>
    </source>
</evidence>
<dbReference type="Proteomes" id="UP001642483">
    <property type="component" value="Unassembled WGS sequence"/>
</dbReference>
<proteinExistence type="inferred from homology"/>
<keyword evidence="7" id="KW-0735">Signal-anchor</keyword>
<keyword evidence="4 11" id="KW-0328">Glycosyltransferase</keyword>
<feature type="transmembrane region" description="Helical" evidence="11">
    <location>
        <begin position="6"/>
        <end position="25"/>
    </location>
</feature>
<dbReference type="Gene3D" id="3.40.50.11660">
    <property type="entry name" value="Glycosyl transferase family 10, C-terminal domain"/>
    <property type="match status" value="1"/>
</dbReference>
<feature type="domain" description="Fucosyltransferase N-terminal" evidence="13">
    <location>
        <begin position="44"/>
        <end position="145"/>
    </location>
</feature>
<evidence type="ECO:0000259" key="12">
    <source>
        <dbReference type="Pfam" id="PF00852"/>
    </source>
</evidence>
<reference evidence="14 15" key="1">
    <citation type="submission" date="2024-02" db="EMBL/GenBank/DDBJ databases">
        <authorList>
            <person name="Daric V."/>
            <person name="Darras S."/>
        </authorList>
    </citation>
    <scope>NUCLEOTIDE SEQUENCE [LARGE SCALE GENOMIC DNA]</scope>
</reference>
<evidence type="ECO:0000256" key="9">
    <source>
        <dbReference type="ARBA" id="ARBA00023136"/>
    </source>
</evidence>
<dbReference type="Pfam" id="PF17039">
    <property type="entry name" value="Glyco_tran_10_N"/>
    <property type="match status" value="1"/>
</dbReference>
<feature type="domain" description="Fucosyltransferase C-terminal" evidence="12">
    <location>
        <begin position="170"/>
        <end position="365"/>
    </location>
</feature>
<dbReference type="SUPFAM" id="SSF53756">
    <property type="entry name" value="UDP-Glycosyltransferase/glycogen phosphorylase"/>
    <property type="match status" value="1"/>
</dbReference>
<evidence type="ECO:0000256" key="3">
    <source>
        <dbReference type="ARBA" id="ARBA00008919"/>
    </source>
</evidence>
<gene>
    <name evidence="14" type="ORF">CVLEPA_LOCUS3076</name>
</gene>
<evidence type="ECO:0000256" key="4">
    <source>
        <dbReference type="ARBA" id="ARBA00022676"/>
    </source>
</evidence>
<dbReference type="InterPro" id="IPR038577">
    <property type="entry name" value="GT10-like_C_sf"/>
</dbReference>
<evidence type="ECO:0000256" key="7">
    <source>
        <dbReference type="ARBA" id="ARBA00022968"/>
    </source>
</evidence>
<keyword evidence="11" id="KW-0333">Golgi apparatus</keyword>